<dbReference type="Pfam" id="PF02737">
    <property type="entry name" value="3HCDH_N"/>
    <property type="match status" value="1"/>
</dbReference>
<proteinExistence type="inferred from homology"/>
<dbReference type="Gene3D" id="3.40.50.720">
    <property type="entry name" value="NAD(P)-binding Rossmann-like Domain"/>
    <property type="match status" value="1"/>
</dbReference>
<comment type="similarity">
    <text evidence="2">In the central section; belongs to the 3-hydroxyacyl-CoA dehydrogenase family.</text>
</comment>
<dbReference type="AlphaFoldDB" id="D0LW26"/>
<dbReference type="EC" id="4.2.1.17" evidence="4"/>
<dbReference type="OrthoDB" id="9771883at2"/>
<sequence>MSDTQAKSVSIRVGDDGVAVVTIDVPGQPVNTLRSELIAEFDAALSALEGDEQVRAAVIVSGKERGFVAGADIKELERIETAADGEAVSRSAQERFARLAGFRVPVVAAIHGDCLGGGLELALACHGRVASDADETSLGLPEVQLGLLPGAGGTQRLPRLIGLQAALDMILTGKRLRAKKARALGLVDLVVPAAVLERAARQHALQLAEARAALRKQRAGKGALSRMAATMREAVRGVNLSGDLQELVLEDNRLGRKVVFDTARKKLLAKTQGNYPAPEKALEAMRLGAAKPEDGYAAEARFFGELAVSPEANELIQIFLATTALKKDSGVSGQGAEARPRPVRKVAMLGAGLMGAGIAYVSAAKAGAQVRLKDRDPASVGRGLRAVREIVDGQLKRKRLSARQRLELMNRVTPTTDYSGFGDADVIIEAVFEDLALKRRIVAEVEAACGPETIFASNTSTIPIGRIAEASTRPETVIGMHYFSPVDKMPLLEIIVTEQTAPWVTATCVALGKAQGKTVIVVRDSVGFYTSRILGPYMNEAFHILAEGVSVERIDRALVDFGFPVGPVKLLDEVGVDVAHKAGTVMREAFGERMDAPPGMERLIDDERLGRKNQRGFYLYGGKKKGVDDSVYELLGVAPGRETAADEIAERCALQMVNEAAHCFGEGVLRSARDGDIGAIFGLGFPPFRGGPLRYVDALGAGVVVERLRALAGRFGKRFEPAPVLVAMADKKLRFYPDAAGQGSVVEPGRHR</sequence>
<dbReference type="UniPathway" id="UPA00659"/>
<keyword evidence="16" id="KW-1185">Reference proteome</keyword>
<dbReference type="GO" id="GO:0016509">
    <property type="term" value="F:long-chain (3S)-3-hydroxyacyl-CoA dehydrogenase (NAD+) activity"/>
    <property type="evidence" value="ECO:0007669"/>
    <property type="project" value="TreeGrafter"/>
</dbReference>
<dbReference type="Pfam" id="PF00378">
    <property type="entry name" value="ECH_1"/>
    <property type="match status" value="1"/>
</dbReference>
<dbReference type="SUPFAM" id="SSF52096">
    <property type="entry name" value="ClpP/crotonase"/>
    <property type="match status" value="1"/>
</dbReference>
<dbReference type="Pfam" id="PF00725">
    <property type="entry name" value="3HCDH"/>
    <property type="match status" value="1"/>
</dbReference>
<feature type="domain" description="3-hydroxyacyl-CoA dehydrogenase NAD binding" evidence="14">
    <location>
        <begin position="345"/>
        <end position="524"/>
    </location>
</feature>
<dbReference type="InterPro" id="IPR006176">
    <property type="entry name" value="3-OHacyl-CoA_DH_NAD-bd"/>
</dbReference>
<dbReference type="KEGG" id="hoh:Hoch_3456"/>
<accession>D0LW26</accession>
<dbReference type="Gene3D" id="3.90.226.10">
    <property type="entry name" value="2-enoyl-CoA Hydratase, Chain A, domain 1"/>
    <property type="match status" value="1"/>
</dbReference>
<evidence type="ECO:0000259" key="13">
    <source>
        <dbReference type="Pfam" id="PF00725"/>
    </source>
</evidence>
<dbReference type="PANTHER" id="PTHR43612:SF3">
    <property type="entry name" value="TRIFUNCTIONAL ENZYME SUBUNIT ALPHA, MITOCHONDRIAL"/>
    <property type="match status" value="1"/>
</dbReference>
<dbReference type="FunFam" id="3.90.226.10:FF:000011">
    <property type="entry name" value="Fatty acid oxidation complex subunit alpha"/>
    <property type="match status" value="1"/>
</dbReference>
<dbReference type="STRING" id="502025.Hoch_3456"/>
<keyword evidence="7" id="KW-0560">Oxidoreductase</keyword>
<evidence type="ECO:0000256" key="12">
    <source>
        <dbReference type="ARBA" id="ARBA00049556"/>
    </source>
</evidence>
<dbReference type="eggNOG" id="COG1250">
    <property type="taxonomic scope" value="Bacteria"/>
</dbReference>
<keyword evidence="11" id="KW-0511">Multifunctional enzyme</keyword>
<reference evidence="15 16" key="1">
    <citation type="journal article" date="2010" name="Stand. Genomic Sci.">
        <title>Complete genome sequence of Haliangium ochraceum type strain (SMP-2).</title>
        <authorList>
            <consortium name="US DOE Joint Genome Institute (JGI-PGF)"/>
            <person name="Ivanova N."/>
            <person name="Daum C."/>
            <person name="Lang E."/>
            <person name="Abt B."/>
            <person name="Kopitz M."/>
            <person name="Saunders E."/>
            <person name="Lapidus A."/>
            <person name="Lucas S."/>
            <person name="Glavina Del Rio T."/>
            <person name="Nolan M."/>
            <person name="Tice H."/>
            <person name="Copeland A."/>
            <person name="Cheng J.F."/>
            <person name="Chen F."/>
            <person name="Bruce D."/>
            <person name="Goodwin L."/>
            <person name="Pitluck S."/>
            <person name="Mavromatis K."/>
            <person name="Pati A."/>
            <person name="Mikhailova N."/>
            <person name="Chen A."/>
            <person name="Palaniappan K."/>
            <person name="Land M."/>
            <person name="Hauser L."/>
            <person name="Chang Y.J."/>
            <person name="Jeffries C.D."/>
            <person name="Detter J.C."/>
            <person name="Brettin T."/>
            <person name="Rohde M."/>
            <person name="Goker M."/>
            <person name="Bristow J."/>
            <person name="Markowitz V."/>
            <person name="Eisen J.A."/>
            <person name="Hugenholtz P."/>
            <person name="Kyrpides N.C."/>
            <person name="Klenk H.P."/>
        </authorList>
    </citation>
    <scope>NUCLEOTIDE SEQUENCE [LARGE SCALE GENOMIC DNA]</scope>
    <source>
        <strain evidence="16">DSM 14365 / CIP 107738 / JCM 11303 / AJ 13395 / SMP-2</strain>
    </source>
</reference>
<evidence type="ECO:0000313" key="15">
    <source>
        <dbReference type="EMBL" id="ACY15958.1"/>
    </source>
</evidence>
<comment type="similarity">
    <text evidence="3">In the N-terminal section; belongs to the enoyl-CoA hydratase/isomerase family.</text>
</comment>
<name>D0LW26_HALO1</name>
<dbReference type="GO" id="GO:0070403">
    <property type="term" value="F:NAD+ binding"/>
    <property type="evidence" value="ECO:0007669"/>
    <property type="project" value="InterPro"/>
</dbReference>
<keyword evidence="6" id="KW-0442">Lipid degradation</keyword>
<evidence type="ECO:0000256" key="6">
    <source>
        <dbReference type="ARBA" id="ARBA00022963"/>
    </source>
</evidence>
<keyword evidence="5" id="KW-0276">Fatty acid metabolism</keyword>
<evidence type="ECO:0000259" key="14">
    <source>
        <dbReference type="Pfam" id="PF02737"/>
    </source>
</evidence>
<evidence type="ECO:0000256" key="9">
    <source>
        <dbReference type="ARBA" id="ARBA00023098"/>
    </source>
</evidence>
<evidence type="ECO:0000256" key="5">
    <source>
        <dbReference type="ARBA" id="ARBA00022832"/>
    </source>
</evidence>
<dbReference type="PANTHER" id="PTHR43612">
    <property type="entry name" value="TRIFUNCTIONAL ENZYME SUBUNIT ALPHA"/>
    <property type="match status" value="1"/>
</dbReference>
<keyword evidence="9" id="KW-0443">Lipid metabolism</keyword>
<dbReference type="InterPro" id="IPR006108">
    <property type="entry name" value="3HC_DH_C"/>
</dbReference>
<dbReference type="RefSeq" id="WP_012828557.1">
    <property type="nucleotide sequence ID" value="NC_013440.1"/>
</dbReference>
<gene>
    <name evidence="15" type="ordered locus">Hoch_3456</name>
</gene>
<protein>
    <recommendedName>
        <fullName evidence="4">enoyl-CoA hydratase</fullName>
        <ecNumber evidence="4">4.2.1.17</ecNumber>
    </recommendedName>
</protein>
<dbReference type="InterPro" id="IPR036291">
    <property type="entry name" value="NAD(P)-bd_dom_sf"/>
</dbReference>
<dbReference type="CDD" id="cd06558">
    <property type="entry name" value="crotonase-like"/>
    <property type="match status" value="1"/>
</dbReference>
<comment type="catalytic activity">
    <reaction evidence="12">
        <text>a (3S)-3-hydroxyacyl-CoA + NAD(+) = a 3-oxoacyl-CoA + NADH + H(+)</text>
        <dbReference type="Rhea" id="RHEA:22432"/>
        <dbReference type="ChEBI" id="CHEBI:15378"/>
        <dbReference type="ChEBI" id="CHEBI:57318"/>
        <dbReference type="ChEBI" id="CHEBI:57540"/>
        <dbReference type="ChEBI" id="CHEBI:57945"/>
        <dbReference type="ChEBI" id="CHEBI:90726"/>
        <dbReference type="EC" id="1.1.1.35"/>
    </reaction>
</comment>
<keyword evidence="10" id="KW-0456">Lyase</keyword>
<evidence type="ECO:0000256" key="2">
    <source>
        <dbReference type="ARBA" id="ARBA00007005"/>
    </source>
</evidence>
<dbReference type="Gene3D" id="1.10.1040.50">
    <property type="match status" value="1"/>
</dbReference>
<dbReference type="HOGENOM" id="CLU_009834_16_1_7"/>
<evidence type="ECO:0000256" key="10">
    <source>
        <dbReference type="ARBA" id="ARBA00023239"/>
    </source>
</evidence>
<organism evidence="15 16">
    <name type="scientific">Haliangium ochraceum (strain DSM 14365 / JCM 11303 / SMP-2)</name>
    <dbReference type="NCBI Taxonomy" id="502025"/>
    <lineage>
        <taxon>Bacteria</taxon>
        <taxon>Pseudomonadati</taxon>
        <taxon>Myxococcota</taxon>
        <taxon>Polyangia</taxon>
        <taxon>Haliangiales</taxon>
        <taxon>Kofleriaceae</taxon>
        <taxon>Haliangium</taxon>
    </lineage>
</organism>
<dbReference type="FunFam" id="3.40.50.720:FF:000009">
    <property type="entry name" value="Fatty oxidation complex, alpha subunit"/>
    <property type="match status" value="1"/>
</dbReference>
<evidence type="ECO:0000256" key="8">
    <source>
        <dbReference type="ARBA" id="ARBA00023027"/>
    </source>
</evidence>
<dbReference type="InterPro" id="IPR008927">
    <property type="entry name" value="6-PGluconate_DH-like_C_sf"/>
</dbReference>
<evidence type="ECO:0000256" key="1">
    <source>
        <dbReference type="ARBA" id="ARBA00005005"/>
    </source>
</evidence>
<dbReference type="InterPro" id="IPR001753">
    <property type="entry name" value="Enoyl-CoA_hydra/iso"/>
</dbReference>
<dbReference type="SUPFAM" id="SSF48179">
    <property type="entry name" value="6-phosphogluconate dehydrogenase C-terminal domain-like"/>
    <property type="match status" value="2"/>
</dbReference>
<dbReference type="EMBL" id="CP001804">
    <property type="protein sequence ID" value="ACY15958.1"/>
    <property type="molecule type" value="Genomic_DNA"/>
</dbReference>
<dbReference type="GO" id="GO:0006635">
    <property type="term" value="P:fatty acid beta-oxidation"/>
    <property type="evidence" value="ECO:0007669"/>
    <property type="project" value="UniProtKB-UniPathway"/>
</dbReference>
<dbReference type="InterPro" id="IPR050136">
    <property type="entry name" value="FA_oxidation_alpha_subunit"/>
</dbReference>
<evidence type="ECO:0000313" key="16">
    <source>
        <dbReference type="Proteomes" id="UP000001880"/>
    </source>
</evidence>
<comment type="pathway">
    <text evidence="1">Lipid metabolism; fatty acid beta-oxidation.</text>
</comment>
<dbReference type="InterPro" id="IPR029045">
    <property type="entry name" value="ClpP/crotonase-like_dom_sf"/>
</dbReference>
<evidence type="ECO:0000256" key="3">
    <source>
        <dbReference type="ARBA" id="ARBA00008750"/>
    </source>
</evidence>
<evidence type="ECO:0000256" key="11">
    <source>
        <dbReference type="ARBA" id="ARBA00023268"/>
    </source>
</evidence>
<keyword evidence="8" id="KW-0520">NAD</keyword>
<dbReference type="eggNOG" id="COG1024">
    <property type="taxonomic scope" value="Bacteria"/>
</dbReference>
<dbReference type="Proteomes" id="UP000001880">
    <property type="component" value="Chromosome"/>
</dbReference>
<dbReference type="SUPFAM" id="SSF51735">
    <property type="entry name" value="NAD(P)-binding Rossmann-fold domains"/>
    <property type="match status" value="1"/>
</dbReference>
<evidence type="ECO:0000256" key="7">
    <source>
        <dbReference type="ARBA" id="ARBA00023002"/>
    </source>
</evidence>
<dbReference type="GO" id="GO:0004300">
    <property type="term" value="F:enoyl-CoA hydratase activity"/>
    <property type="evidence" value="ECO:0007669"/>
    <property type="project" value="UniProtKB-EC"/>
</dbReference>
<dbReference type="NCBIfam" id="NF008363">
    <property type="entry name" value="PRK11154.1"/>
    <property type="match status" value="1"/>
</dbReference>
<evidence type="ECO:0000256" key="4">
    <source>
        <dbReference type="ARBA" id="ARBA00012076"/>
    </source>
</evidence>
<feature type="domain" description="3-hydroxyacyl-CoA dehydrogenase C-terminal" evidence="13">
    <location>
        <begin position="527"/>
        <end position="620"/>
    </location>
</feature>